<proteinExistence type="predicted"/>
<dbReference type="GO" id="GO:0070573">
    <property type="term" value="F:metallodipeptidase activity"/>
    <property type="evidence" value="ECO:0007669"/>
    <property type="project" value="InterPro"/>
</dbReference>
<dbReference type="GO" id="GO:0006508">
    <property type="term" value="P:proteolysis"/>
    <property type="evidence" value="ECO:0007669"/>
    <property type="project" value="InterPro"/>
</dbReference>
<dbReference type="PANTHER" id="PTHR10443:SF12">
    <property type="entry name" value="DIPEPTIDASE"/>
    <property type="match status" value="1"/>
</dbReference>
<name>A0A1J5RYB9_9ZZZZ</name>
<dbReference type="CDD" id="cd01301">
    <property type="entry name" value="rDP_like"/>
    <property type="match status" value="1"/>
</dbReference>
<gene>
    <name evidence="1" type="ORF">GALL_172080</name>
</gene>
<evidence type="ECO:0000313" key="1">
    <source>
        <dbReference type="EMBL" id="OIR00683.1"/>
    </source>
</evidence>
<dbReference type="EMBL" id="MLJW01000092">
    <property type="protein sequence ID" value="OIR00683.1"/>
    <property type="molecule type" value="Genomic_DNA"/>
</dbReference>
<dbReference type="Gene3D" id="3.20.20.140">
    <property type="entry name" value="Metal-dependent hydrolases"/>
    <property type="match status" value="1"/>
</dbReference>
<dbReference type="InterPro" id="IPR000180">
    <property type="entry name" value="Dipep_AS"/>
</dbReference>
<dbReference type="Pfam" id="PF01244">
    <property type="entry name" value="Peptidase_M19"/>
    <property type="match status" value="1"/>
</dbReference>
<comment type="caution">
    <text evidence="1">The sequence shown here is derived from an EMBL/GenBank/DDBJ whole genome shotgun (WGS) entry which is preliminary data.</text>
</comment>
<protein>
    <submittedName>
        <fullName evidence="1">Membrane dipeptidase</fullName>
    </submittedName>
</protein>
<reference evidence="1" key="1">
    <citation type="submission" date="2016-10" db="EMBL/GenBank/DDBJ databases">
        <title>Sequence of Gallionella enrichment culture.</title>
        <authorList>
            <person name="Poehlein A."/>
            <person name="Muehling M."/>
            <person name="Daniel R."/>
        </authorList>
    </citation>
    <scope>NUCLEOTIDE SEQUENCE</scope>
</reference>
<dbReference type="PROSITE" id="PS00869">
    <property type="entry name" value="RENAL_DIPEPTIDASE_1"/>
    <property type="match status" value="1"/>
</dbReference>
<accession>A0A1J5RYB9</accession>
<dbReference type="InterPro" id="IPR008257">
    <property type="entry name" value="Pept_M19"/>
</dbReference>
<dbReference type="PANTHER" id="PTHR10443">
    <property type="entry name" value="MICROSOMAL DIPEPTIDASE"/>
    <property type="match status" value="1"/>
</dbReference>
<organism evidence="1">
    <name type="scientific">mine drainage metagenome</name>
    <dbReference type="NCBI Taxonomy" id="410659"/>
    <lineage>
        <taxon>unclassified sequences</taxon>
        <taxon>metagenomes</taxon>
        <taxon>ecological metagenomes</taxon>
    </lineage>
</organism>
<dbReference type="AlphaFoldDB" id="A0A1J5RYB9"/>
<dbReference type="PROSITE" id="PS51365">
    <property type="entry name" value="RENAL_DIPEPTIDASE_2"/>
    <property type="match status" value="1"/>
</dbReference>
<dbReference type="InterPro" id="IPR032466">
    <property type="entry name" value="Metal_Hydrolase"/>
</dbReference>
<sequence>MIKKMLRFVLIALVIAVTLFFYIAPGYIDRSKNKVIHQKTAADKVSWYDSIPFIADLHCDVLLWDRNILKRADHGHVDIPRMQEANEAFQVFSIVSKVPRGINYEKNSDKTDQIALLSFAQLQAPSDWFSIKARALHQCERLHRFAERSNGIFRVITNQQELKQFIEDRSKNKKLTSGMLGLEGAHCLENDLNNLDTFYKAGVRYIGLTHFFDNEFGGSAHGEVKGGITEKGKALLKMMEEKHIIIDIAHASPKLIDDIFANSKGPIILSHGGAKGTCDNVRNLSDAQIEEIGRRNGLVGIGMWEKAVCGTDAEATAKAIKYVADKIGVDKVAMGSDFDGATTCSYDITGFEVVVKALQKEGFSRQDIEKIMGGNVRDFFLRNLPAK</sequence>
<dbReference type="SUPFAM" id="SSF51556">
    <property type="entry name" value="Metallo-dependent hydrolases"/>
    <property type="match status" value="1"/>
</dbReference>